<proteinExistence type="predicted"/>
<evidence type="ECO:0000256" key="1">
    <source>
        <dbReference type="SAM" id="MobiDB-lite"/>
    </source>
</evidence>
<dbReference type="HOGENOM" id="CLU_505284_0_0_1"/>
<evidence type="ECO:0000313" key="3">
    <source>
        <dbReference type="Proteomes" id="UP000016933"/>
    </source>
</evidence>
<evidence type="ECO:0000313" key="2">
    <source>
        <dbReference type="EMBL" id="EME39579.1"/>
    </source>
</evidence>
<dbReference type="Proteomes" id="UP000016933">
    <property type="component" value="Unassembled WGS sequence"/>
</dbReference>
<protein>
    <submittedName>
        <fullName evidence="2">Uncharacterized protein</fullName>
    </submittedName>
</protein>
<organism evidence="2 3">
    <name type="scientific">Dothistroma septosporum (strain NZE10 / CBS 128990)</name>
    <name type="common">Red band needle blight fungus</name>
    <name type="synonym">Mycosphaerella pini</name>
    <dbReference type="NCBI Taxonomy" id="675120"/>
    <lineage>
        <taxon>Eukaryota</taxon>
        <taxon>Fungi</taxon>
        <taxon>Dikarya</taxon>
        <taxon>Ascomycota</taxon>
        <taxon>Pezizomycotina</taxon>
        <taxon>Dothideomycetes</taxon>
        <taxon>Dothideomycetidae</taxon>
        <taxon>Mycosphaerellales</taxon>
        <taxon>Mycosphaerellaceae</taxon>
        <taxon>Dothistroma</taxon>
    </lineage>
</organism>
<sequence length="539" mass="58559">MTWLLGQQSTSSAASKKAQRSPAPAWLTYRAPEPAAAPCFSATVSTSSTTPAHTSGSLFEPFPATFSRLLSATAAANGLHTFPAGQDIASTTLPSISTLDLPLPGSSVDAWQDIRADGHSNQRHSDASASHTASGNNAARGLGRIRSYLTGPPVSAASDIISRSKSMVDLAASNRSAMERHRVESELAMRAEQLHDSLHHETVSMRARFDCLRVQARDDAQVSKVWPRVHEAKNEIQAAYTIDSLMLDDSSGCTIQHSSEVDQSFADLGEPMRSSFLDYGRGMCLLFGDGHDTADHLSRVHKALLYAQMAYEDCMKLSAGLVCPAETVPTTEHIDMTGSVENRDDLDMPSRSATAALIRGQRMTRSATMGRDATGIRVTKRKRKRKRPAKLNLTSAEVVEEKLKFEQQKHDPQWLEAVELKIKQSNLYHPPATSKHPKVDTESHLFANRYQGQHPSADSRRDKSKDDAATTVAQKAIQTDCHNVVARGPFVSMEQATSRASSGVESQRPRALIVRSTLSALRPVDAAELGKGKEKAPAS</sequence>
<feature type="region of interest" description="Disordered" evidence="1">
    <location>
        <begin position="118"/>
        <end position="137"/>
    </location>
</feature>
<name>M2Y2R0_DOTSN</name>
<reference evidence="2 3" key="2">
    <citation type="journal article" date="2012" name="PLoS Pathog.">
        <title>Diverse lifestyles and strategies of plant pathogenesis encoded in the genomes of eighteen Dothideomycetes fungi.</title>
        <authorList>
            <person name="Ohm R.A."/>
            <person name="Feau N."/>
            <person name="Henrissat B."/>
            <person name="Schoch C.L."/>
            <person name="Horwitz B.A."/>
            <person name="Barry K.W."/>
            <person name="Condon B.J."/>
            <person name="Copeland A.C."/>
            <person name="Dhillon B."/>
            <person name="Glaser F."/>
            <person name="Hesse C.N."/>
            <person name="Kosti I."/>
            <person name="LaButti K."/>
            <person name="Lindquist E.A."/>
            <person name="Lucas S."/>
            <person name="Salamov A.A."/>
            <person name="Bradshaw R.E."/>
            <person name="Ciuffetti L."/>
            <person name="Hamelin R.C."/>
            <person name="Kema G.H.J."/>
            <person name="Lawrence C."/>
            <person name="Scott J.A."/>
            <person name="Spatafora J.W."/>
            <person name="Turgeon B.G."/>
            <person name="de Wit P.J.G.M."/>
            <person name="Zhong S."/>
            <person name="Goodwin S.B."/>
            <person name="Grigoriev I.V."/>
        </authorList>
    </citation>
    <scope>NUCLEOTIDE SEQUENCE [LARGE SCALE GENOMIC DNA]</scope>
    <source>
        <strain evidence="3">NZE10 / CBS 128990</strain>
    </source>
</reference>
<feature type="compositionally biased region" description="Polar residues" evidence="1">
    <location>
        <begin position="127"/>
        <end position="137"/>
    </location>
</feature>
<keyword evidence="3" id="KW-1185">Reference proteome</keyword>
<accession>M2Y2R0</accession>
<gene>
    <name evidence="2" type="ORF">DOTSEDRAFT_75289</name>
</gene>
<dbReference type="EMBL" id="KB446545">
    <property type="protein sequence ID" value="EME39579.1"/>
    <property type="molecule type" value="Genomic_DNA"/>
</dbReference>
<dbReference type="AlphaFoldDB" id="M2Y2R0"/>
<feature type="region of interest" description="Disordered" evidence="1">
    <location>
        <begin position="1"/>
        <end position="23"/>
    </location>
</feature>
<reference evidence="3" key="1">
    <citation type="journal article" date="2012" name="PLoS Genet.">
        <title>The genomes of the fungal plant pathogens Cladosporium fulvum and Dothistroma septosporum reveal adaptation to different hosts and lifestyles but also signatures of common ancestry.</title>
        <authorList>
            <person name="de Wit P.J.G.M."/>
            <person name="van der Burgt A."/>
            <person name="Oekmen B."/>
            <person name="Stergiopoulos I."/>
            <person name="Abd-Elsalam K.A."/>
            <person name="Aerts A.L."/>
            <person name="Bahkali A.H."/>
            <person name="Beenen H.G."/>
            <person name="Chettri P."/>
            <person name="Cox M.P."/>
            <person name="Datema E."/>
            <person name="de Vries R.P."/>
            <person name="Dhillon B."/>
            <person name="Ganley A.R."/>
            <person name="Griffiths S.A."/>
            <person name="Guo Y."/>
            <person name="Hamelin R.C."/>
            <person name="Henrissat B."/>
            <person name="Kabir M.S."/>
            <person name="Jashni M.K."/>
            <person name="Kema G."/>
            <person name="Klaubauf S."/>
            <person name="Lapidus A."/>
            <person name="Levasseur A."/>
            <person name="Lindquist E."/>
            <person name="Mehrabi R."/>
            <person name="Ohm R.A."/>
            <person name="Owen T.J."/>
            <person name="Salamov A."/>
            <person name="Schwelm A."/>
            <person name="Schijlen E."/>
            <person name="Sun H."/>
            <person name="van den Burg H.A."/>
            <person name="van Ham R.C.H.J."/>
            <person name="Zhang S."/>
            <person name="Goodwin S.B."/>
            <person name="Grigoriev I.V."/>
            <person name="Collemare J."/>
            <person name="Bradshaw R.E."/>
        </authorList>
    </citation>
    <scope>NUCLEOTIDE SEQUENCE [LARGE SCALE GENOMIC DNA]</scope>
    <source>
        <strain evidence="3">NZE10 / CBS 128990</strain>
    </source>
</reference>
<feature type="compositionally biased region" description="Low complexity" evidence="1">
    <location>
        <begin position="7"/>
        <end position="23"/>
    </location>
</feature>